<evidence type="ECO:0000313" key="1">
    <source>
        <dbReference type="EMBL" id="AFC25452.1"/>
    </source>
</evidence>
<organism evidence="1 2">
    <name type="scientific">Saprospira grandis (strain Lewin)</name>
    <dbReference type="NCBI Taxonomy" id="984262"/>
    <lineage>
        <taxon>Bacteria</taxon>
        <taxon>Pseudomonadati</taxon>
        <taxon>Bacteroidota</taxon>
        <taxon>Saprospiria</taxon>
        <taxon>Saprospirales</taxon>
        <taxon>Saprospiraceae</taxon>
        <taxon>Saprospira</taxon>
    </lineage>
</organism>
<evidence type="ECO:0000313" key="2">
    <source>
        <dbReference type="Proteomes" id="UP000007519"/>
    </source>
</evidence>
<reference evidence="1 2" key="1">
    <citation type="journal article" date="2012" name="Stand. Genomic Sci.">
        <title>Complete genome sequencing and analysis of Saprospira grandis str. Lewin, a predatory marine bacterium.</title>
        <authorList>
            <person name="Saw J.H."/>
            <person name="Yuryev A."/>
            <person name="Kanbe M."/>
            <person name="Hou S."/>
            <person name="Young A.G."/>
            <person name="Aizawa S."/>
            <person name="Alam M."/>
        </authorList>
    </citation>
    <scope>NUCLEOTIDE SEQUENCE [LARGE SCALE GENOMIC DNA]</scope>
    <source>
        <strain evidence="1 2">Lewin</strain>
    </source>
</reference>
<accession>H6L9H6</accession>
<dbReference type="RefSeq" id="WP_015693061.1">
    <property type="nucleotide sequence ID" value="NC_016940.1"/>
</dbReference>
<name>H6L9H6_SAPGL</name>
<dbReference type="HOGENOM" id="CLU_1037827_0_0_10"/>
<dbReference type="KEGG" id="sgn:SGRA_2724"/>
<dbReference type="STRING" id="984262.SGRA_2724"/>
<dbReference type="OrthoDB" id="1490328at2"/>
<dbReference type="AlphaFoldDB" id="H6L9H6"/>
<proteinExistence type="predicted"/>
<dbReference type="EMBL" id="CP002831">
    <property type="protein sequence ID" value="AFC25452.1"/>
    <property type="molecule type" value="Genomic_DNA"/>
</dbReference>
<protein>
    <submittedName>
        <fullName evidence="1">Uncharacterized protein</fullName>
    </submittedName>
</protein>
<gene>
    <name evidence="1" type="ordered locus">SGRA_2724</name>
</gene>
<sequence>MKKLWILLLFVFFAGKELAACSYAYQYSLFLLGSSSGELIWLELELERYVSGAAGSLPNFQPMGRSKNLGQTRWKGQLKLKKGQKVDQLEQYKHIAWVDLADEDYQAYLAPHFEKAQDLAEELPFFQPAQLLEEAICDYDRSCGQMQLEADSLALWAALPGQKGAKAHFPGPVLSKFENLTRLNYREMGKLAAEERLNFFQAWKPFSVRHYRLAGQEIYVYSLGWGLAKGYKPQPSAAWVPWGRPLKDYIRGNKVMMHGQRFDFFQIL</sequence>
<dbReference type="Proteomes" id="UP000007519">
    <property type="component" value="Chromosome"/>
</dbReference>
<keyword evidence="2" id="KW-1185">Reference proteome</keyword>